<dbReference type="GO" id="GO:0007018">
    <property type="term" value="P:microtubule-based movement"/>
    <property type="evidence" value="ECO:0007669"/>
    <property type="project" value="InterPro"/>
</dbReference>
<comment type="similarity">
    <text evidence="2">Belongs to the TRAFAC class myosin-kinesin ATPase superfamily. Kinesin family.</text>
</comment>
<dbReference type="AlphaFoldDB" id="A0A9R1VXL6"/>
<name>A0A9R1VXL6_LACSA</name>
<evidence type="ECO:0000256" key="3">
    <source>
        <dbReference type="SAM" id="Coils"/>
    </source>
</evidence>
<reference evidence="5 6" key="1">
    <citation type="journal article" date="2017" name="Nat. Commun.">
        <title>Genome assembly with in vitro proximity ligation data and whole-genome triplication in lettuce.</title>
        <authorList>
            <person name="Reyes-Chin-Wo S."/>
            <person name="Wang Z."/>
            <person name="Yang X."/>
            <person name="Kozik A."/>
            <person name="Arikit S."/>
            <person name="Song C."/>
            <person name="Xia L."/>
            <person name="Froenicke L."/>
            <person name="Lavelle D.O."/>
            <person name="Truco M.J."/>
            <person name="Xia R."/>
            <person name="Zhu S."/>
            <person name="Xu C."/>
            <person name="Xu H."/>
            <person name="Xu X."/>
            <person name="Cox K."/>
            <person name="Korf I."/>
            <person name="Meyers B.C."/>
            <person name="Michelmore R.W."/>
        </authorList>
    </citation>
    <scope>NUCLEOTIDE SEQUENCE [LARGE SCALE GENOMIC DNA]</scope>
    <source>
        <strain evidence="6">cv. Salinas</strain>
        <tissue evidence="5">Seedlings</tissue>
    </source>
</reference>
<dbReference type="GO" id="GO:0008017">
    <property type="term" value="F:microtubule binding"/>
    <property type="evidence" value="ECO:0007669"/>
    <property type="project" value="InterPro"/>
</dbReference>
<evidence type="ECO:0000313" key="6">
    <source>
        <dbReference type="Proteomes" id="UP000235145"/>
    </source>
</evidence>
<evidence type="ECO:0000313" key="5">
    <source>
        <dbReference type="EMBL" id="KAJ0213748.1"/>
    </source>
</evidence>
<dbReference type="PANTHER" id="PTHR47968:SF9">
    <property type="entry name" value="KINESIN-LIKE PROTEIN KIN-7K, CHLOROPLASTIC ISOFORM X1"/>
    <property type="match status" value="1"/>
</dbReference>
<keyword evidence="1" id="KW-0505">Motor protein</keyword>
<keyword evidence="3" id="KW-0175">Coiled coil</keyword>
<feature type="domain" description="Kinesin motor" evidence="4">
    <location>
        <begin position="1"/>
        <end position="55"/>
    </location>
</feature>
<dbReference type="InterPro" id="IPR001752">
    <property type="entry name" value="Kinesin_motor_dom"/>
</dbReference>
<dbReference type="EMBL" id="NBSK02000004">
    <property type="protein sequence ID" value="KAJ0213748.1"/>
    <property type="molecule type" value="Genomic_DNA"/>
</dbReference>
<comment type="caution">
    <text evidence="2">Lacks conserved residue(s) required for the propagation of feature annotation.</text>
</comment>
<dbReference type="GO" id="GO:0005524">
    <property type="term" value="F:ATP binding"/>
    <property type="evidence" value="ECO:0007669"/>
    <property type="project" value="InterPro"/>
</dbReference>
<dbReference type="GO" id="GO:0003777">
    <property type="term" value="F:microtubule motor activity"/>
    <property type="evidence" value="ECO:0007669"/>
    <property type="project" value="InterPro"/>
</dbReference>
<feature type="coiled-coil region" evidence="3">
    <location>
        <begin position="57"/>
        <end position="98"/>
    </location>
</feature>
<accession>A0A9R1VXL6</accession>
<evidence type="ECO:0000256" key="1">
    <source>
        <dbReference type="ARBA" id="ARBA00023175"/>
    </source>
</evidence>
<protein>
    <recommendedName>
        <fullName evidence="4">Kinesin motor domain-containing protein</fullName>
    </recommendedName>
</protein>
<gene>
    <name evidence="5" type="ORF">LSAT_V11C400169550</name>
</gene>
<keyword evidence="6" id="KW-1185">Reference proteome</keyword>
<comment type="caution">
    <text evidence="5">The sequence shown here is derived from an EMBL/GenBank/DDBJ whole genome shotgun (WGS) entry which is preliminary data.</text>
</comment>
<dbReference type="InterPro" id="IPR027417">
    <property type="entry name" value="P-loop_NTPase"/>
</dbReference>
<dbReference type="PROSITE" id="PS50067">
    <property type="entry name" value="KINESIN_MOTOR_2"/>
    <property type="match status" value="1"/>
</dbReference>
<sequence length="256" mass="29332">MATHIPYRDSKFTRLLVSSVSGHGSVSLICTVTPFSSNSEETHNTLKFAHYEKHIEIQVAQNKINDENSLINAYQNQIRSLKEELHQLEQEGEAKDALLSQKQILTRLILVSTKYPHQTDLGSRYSFKEEKFCVLINDIKLILQYSNYKFKSMTSREIEKVVGDPQLPVLHRPLVETSVEVLRPEQVVVKNKETLNQLKELNVEQERDVEHELLPLVSTFFCSCSSVTWIFGQPGKLTLPESFQQEHQAQVTSPIP</sequence>
<dbReference type="Gene3D" id="1.20.58.1980">
    <property type="match status" value="1"/>
</dbReference>
<dbReference type="InterPro" id="IPR027640">
    <property type="entry name" value="Kinesin-like_fam"/>
</dbReference>
<dbReference type="PANTHER" id="PTHR47968">
    <property type="entry name" value="CENTROMERE PROTEIN E"/>
    <property type="match status" value="1"/>
</dbReference>
<dbReference type="Pfam" id="PF00225">
    <property type="entry name" value="Kinesin"/>
    <property type="match status" value="1"/>
</dbReference>
<dbReference type="Proteomes" id="UP000235145">
    <property type="component" value="Unassembled WGS sequence"/>
</dbReference>
<dbReference type="OrthoDB" id="3176171at2759"/>
<proteinExistence type="inferred from homology"/>
<evidence type="ECO:0000256" key="2">
    <source>
        <dbReference type="PROSITE-ProRule" id="PRU00283"/>
    </source>
</evidence>
<dbReference type="SUPFAM" id="SSF52540">
    <property type="entry name" value="P-loop containing nucleoside triphosphate hydrolases"/>
    <property type="match status" value="1"/>
</dbReference>
<organism evidence="5 6">
    <name type="scientific">Lactuca sativa</name>
    <name type="common">Garden lettuce</name>
    <dbReference type="NCBI Taxonomy" id="4236"/>
    <lineage>
        <taxon>Eukaryota</taxon>
        <taxon>Viridiplantae</taxon>
        <taxon>Streptophyta</taxon>
        <taxon>Embryophyta</taxon>
        <taxon>Tracheophyta</taxon>
        <taxon>Spermatophyta</taxon>
        <taxon>Magnoliopsida</taxon>
        <taxon>eudicotyledons</taxon>
        <taxon>Gunneridae</taxon>
        <taxon>Pentapetalae</taxon>
        <taxon>asterids</taxon>
        <taxon>campanulids</taxon>
        <taxon>Asterales</taxon>
        <taxon>Asteraceae</taxon>
        <taxon>Cichorioideae</taxon>
        <taxon>Cichorieae</taxon>
        <taxon>Lactucinae</taxon>
        <taxon>Lactuca</taxon>
    </lineage>
</organism>
<evidence type="ECO:0000259" key="4">
    <source>
        <dbReference type="PROSITE" id="PS50067"/>
    </source>
</evidence>